<dbReference type="GO" id="GO:0046872">
    <property type="term" value="F:metal ion binding"/>
    <property type="evidence" value="ECO:0007669"/>
    <property type="project" value="UniProtKB-KW"/>
</dbReference>
<reference evidence="7 8" key="1">
    <citation type="journal article" date="2016" name="Sci. Rep.">
        <title>Draft genome sequencing and secretome analysis of fungal phytopathogen Ascochyta rabiei provides insight into the necrotrophic effector repertoire.</title>
        <authorList>
            <person name="Verma S."/>
            <person name="Gazara R.K."/>
            <person name="Nizam S."/>
            <person name="Parween S."/>
            <person name="Chattopadhyay D."/>
            <person name="Verma P.K."/>
        </authorList>
    </citation>
    <scope>NUCLEOTIDE SEQUENCE [LARGE SCALE GENOMIC DNA]</scope>
    <source>
        <strain evidence="7 8">ArDII</strain>
    </source>
</reference>
<dbReference type="InterPro" id="IPR027417">
    <property type="entry name" value="P-loop_NTPase"/>
</dbReference>
<dbReference type="SUPFAM" id="SSF47895">
    <property type="entry name" value="Transducin (alpha subunit), insertion domain"/>
    <property type="match status" value="1"/>
</dbReference>
<name>A0A163IZV1_DIDRA</name>
<dbReference type="GO" id="GO:0005525">
    <property type="term" value="F:GTP binding"/>
    <property type="evidence" value="ECO:0007669"/>
    <property type="project" value="UniProtKB-KW"/>
</dbReference>
<dbReference type="GO" id="GO:0007189">
    <property type="term" value="P:adenylate cyclase-activating G protein-coupled receptor signaling pathway"/>
    <property type="evidence" value="ECO:0007669"/>
    <property type="project" value="TreeGrafter"/>
</dbReference>
<gene>
    <name evidence="7" type="ORF">ST47_g2830</name>
</gene>
<dbReference type="Proteomes" id="UP000076837">
    <property type="component" value="Unassembled WGS sequence"/>
</dbReference>
<dbReference type="STRING" id="5454.A0A163IZV1"/>
<dbReference type="EMBL" id="JYNV01000116">
    <property type="protein sequence ID" value="KZM26052.1"/>
    <property type="molecule type" value="Genomic_DNA"/>
</dbReference>
<keyword evidence="5" id="KW-0807">Transducer</keyword>
<evidence type="ECO:0000256" key="2">
    <source>
        <dbReference type="ARBA" id="ARBA00022741"/>
    </source>
</evidence>
<keyword evidence="4" id="KW-0342">GTP-binding</keyword>
<evidence type="ECO:0000256" key="1">
    <source>
        <dbReference type="ARBA" id="ARBA00022723"/>
    </source>
</evidence>
<comment type="caution">
    <text evidence="7">The sequence shown here is derived from an EMBL/GenBank/DDBJ whole genome shotgun (WGS) entry which is preliminary data.</text>
</comment>
<evidence type="ECO:0000256" key="3">
    <source>
        <dbReference type="ARBA" id="ARBA00022842"/>
    </source>
</evidence>
<evidence type="ECO:0000256" key="4">
    <source>
        <dbReference type="ARBA" id="ARBA00023134"/>
    </source>
</evidence>
<feature type="compositionally biased region" description="Basic and acidic residues" evidence="6">
    <location>
        <begin position="607"/>
        <end position="618"/>
    </location>
</feature>
<dbReference type="SMART" id="SM00275">
    <property type="entry name" value="G_alpha"/>
    <property type="match status" value="1"/>
</dbReference>
<dbReference type="PANTHER" id="PTHR10218:SF369">
    <property type="entry name" value="GUANINE NUCLEOTIDE-BINDING PROTEIN ALPHA-2 SUBUNIT"/>
    <property type="match status" value="1"/>
</dbReference>
<dbReference type="SUPFAM" id="SSF52540">
    <property type="entry name" value="P-loop containing nucleoside triphosphate hydrolases"/>
    <property type="match status" value="1"/>
</dbReference>
<protein>
    <submittedName>
        <fullName evidence="7">GTPase</fullName>
    </submittedName>
</protein>
<evidence type="ECO:0000256" key="5">
    <source>
        <dbReference type="ARBA" id="ARBA00023224"/>
    </source>
</evidence>
<accession>A0A163IZV1</accession>
<dbReference type="OrthoDB" id="5817230at2759"/>
<dbReference type="GO" id="GO:0031683">
    <property type="term" value="F:G-protein beta/gamma-subunit complex binding"/>
    <property type="evidence" value="ECO:0007669"/>
    <property type="project" value="InterPro"/>
</dbReference>
<dbReference type="PRINTS" id="PR00318">
    <property type="entry name" value="GPROTEINA"/>
</dbReference>
<organism evidence="7 8">
    <name type="scientific">Didymella rabiei</name>
    <name type="common">Chickpea ascochyta blight fungus</name>
    <name type="synonym">Mycosphaerella rabiei</name>
    <dbReference type="NCBI Taxonomy" id="5454"/>
    <lineage>
        <taxon>Eukaryota</taxon>
        <taxon>Fungi</taxon>
        <taxon>Dikarya</taxon>
        <taxon>Ascomycota</taxon>
        <taxon>Pezizomycotina</taxon>
        <taxon>Dothideomycetes</taxon>
        <taxon>Pleosporomycetidae</taxon>
        <taxon>Pleosporales</taxon>
        <taxon>Pleosporineae</taxon>
        <taxon>Didymellaceae</taxon>
        <taxon>Ascochyta</taxon>
    </lineage>
</organism>
<dbReference type="InterPro" id="IPR001019">
    <property type="entry name" value="Gprotein_alpha_su"/>
</dbReference>
<dbReference type="Gene3D" id="3.40.50.300">
    <property type="entry name" value="P-loop containing nucleotide triphosphate hydrolases"/>
    <property type="match status" value="1"/>
</dbReference>
<proteinExistence type="predicted"/>
<dbReference type="PROSITE" id="PS51882">
    <property type="entry name" value="G_ALPHA"/>
    <property type="match status" value="1"/>
</dbReference>
<dbReference type="GO" id="GO:0005834">
    <property type="term" value="C:heterotrimeric G-protein complex"/>
    <property type="evidence" value="ECO:0007669"/>
    <property type="project" value="TreeGrafter"/>
</dbReference>
<keyword evidence="2" id="KW-0547">Nucleotide-binding</keyword>
<dbReference type="AlphaFoldDB" id="A0A163IZV1"/>
<dbReference type="GO" id="GO:0003924">
    <property type="term" value="F:GTPase activity"/>
    <property type="evidence" value="ECO:0007669"/>
    <property type="project" value="InterPro"/>
</dbReference>
<keyword evidence="8" id="KW-1185">Reference proteome</keyword>
<sequence length="618" mass="71021">MAVVPPSEKRVYELISTVGTNIERLRQGINALRQLHDRWTGCNETAINLIAQLTTLRSNLNNVHDWLNYGINDLHPQLLSDLDVLMASCALLVRHVDHIIASLRQPDPDAVDCAIKLKYAVGGRSMERLRDVAERQSDAVRLLLAACRCHTAAQRKILLHKSRQIRKEDDLSLKVLARSSKWNGGCMTVLTSVSRGIQGIRMSYYRKFKRKDLYDEPTENDYDNAAAAIRSEAIDRALQEDSMVLRRETKLMLMGQDNSGKDLVMRQIKVLYAEGYYSPEDRMKFRDAVRSTLRLLIHSIIDLLKDTGINLPTTLSQQFAVLLDEVDLVDMHCITIDAAVAVRSLWTSAEFSSMYLKNFEIDFPQYSPYFAQEVQRIAAEDYVPTEADIVRLNQSIGGIKELRFNWDELDVHLFNINGFIPDQFRKRWFHQFDSVTSLVYTVDVSLYDRPFYGQTTKSQLLDDFASFESWATSPKFANSAVILLLNNFTRFRDKLRYSPLETVFPDYIPNASDPDSSARQYILKQFKDVNRNRLSIYSFWVDLDMSDNQHLYAAVKKTLQHIQQRKARSEVWQESETTMTSRTGLTEKLSNSRLNLLSKSGSNMERSSPKKSVESKFT</sequence>
<dbReference type="PANTHER" id="PTHR10218">
    <property type="entry name" value="GTP-BINDING PROTEIN ALPHA SUBUNIT"/>
    <property type="match status" value="1"/>
</dbReference>
<keyword evidence="3" id="KW-0460">Magnesium</keyword>
<evidence type="ECO:0000256" key="6">
    <source>
        <dbReference type="SAM" id="MobiDB-lite"/>
    </source>
</evidence>
<keyword evidence="1" id="KW-0479">Metal-binding</keyword>
<dbReference type="InterPro" id="IPR011025">
    <property type="entry name" value="GproteinA_insert"/>
</dbReference>
<dbReference type="GO" id="GO:0005737">
    <property type="term" value="C:cytoplasm"/>
    <property type="evidence" value="ECO:0007669"/>
    <property type="project" value="TreeGrafter"/>
</dbReference>
<dbReference type="GO" id="GO:0001664">
    <property type="term" value="F:G protein-coupled receptor binding"/>
    <property type="evidence" value="ECO:0007669"/>
    <property type="project" value="TreeGrafter"/>
</dbReference>
<dbReference type="Pfam" id="PF00503">
    <property type="entry name" value="G-alpha"/>
    <property type="match status" value="1"/>
</dbReference>
<dbReference type="Gene3D" id="1.10.400.10">
    <property type="entry name" value="GI Alpha 1, domain 2-like"/>
    <property type="match status" value="1"/>
</dbReference>
<feature type="region of interest" description="Disordered" evidence="6">
    <location>
        <begin position="596"/>
        <end position="618"/>
    </location>
</feature>
<evidence type="ECO:0000313" key="8">
    <source>
        <dbReference type="Proteomes" id="UP000076837"/>
    </source>
</evidence>
<dbReference type="FunFam" id="3.40.50.300:FF:000692">
    <property type="entry name" value="Guanine nucleotide-binding protein subunit alpha"/>
    <property type="match status" value="1"/>
</dbReference>
<evidence type="ECO:0000313" key="7">
    <source>
        <dbReference type="EMBL" id="KZM26052.1"/>
    </source>
</evidence>